<dbReference type="AlphaFoldDB" id="A0A167TNA7"/>
<evidence type="ECO:0000313" key="3">
    <source>
        <dbReference type="Proteomes" id="UP000076532"/>
    </source>
</evidence>
<keyword evidence="3" id="KW-1185">Reference proteome</keyword>
<gene>
    <name evidence="2" type="ORF">FIBSPDRAFT_969299</name>
</gene>
<evidence type="ECO:0000256" key="1">
    <source>
        <dbReference type="SAM" id="MobiDB-lite"/>
    </source>
</evidence>
<organism evidence="2 3">
    <name type="scientific">Athelia psychrophila</name>
    <dbReference type="NCBI Taxonomy" id="1759441"/>
    <lineage>
        <taxon>Eukaryota</taxon>
        <taxon>Fungi</taxon>
        <taxon>Dikarya</taxon>
        <taxon>Basidiomycota</taxon>
        <taxon>Agaricomycotina</taxon>
        <taxon>Agaricomycetes</taxon>
        <taxon>Agaricomycetidae</taxon>
        <taxon>Atheliales</taxon>
        <taxon>Atheliaceae</taxon>
        <taxon>Athelia</taxon>
    </lineage>
</organism>
<evidence type="ECO:0000313" key="2">
    <source>
        <dbReference type="EMBL" id="KZP03115.1"/>
    </source>
</evidence>
<feature type="compositionally biased region" description="Polar residues" evidence="1">
    <location>
        <begin position="60"/>
        <end position="72"/>
    </location>
</feature>
<reference evidence="2 3" key="1">
    <citation type="journal article" date="2016" name="Mol. Biol. Evol.">
        <title>Comparative Genomics of Early-Diverging Mushroom-Forming Fungi Provides Insights into the Origins of Lignocellulose Decay Capabilities.</title>
        <authorList>
            <person name="Nagy L.G."/>
            <person name="Riley R."/>
            <person name="Tritt A."/>
            <person name="Adam C."/>
            <person name="Daum C."/>
            <person name="Floudas D."/>
            <person name="Sun H."/>
            <person name="Yadav J.S."/>
            <person name="Pangilinan J."/>
            <person name="Larsson K.H."/>
            <person name="Matsuura K."/>
            <person name="Barry K."/>
            <person name="Labutti K."/>
            <person name="Kuo R."/>
            <person name="Ohm R.A."/>
            <person name="Bhattacharya S.S."/>
            <person name="Shirouzu T."/>
            <person name="Yoshinaga Y."/>
            <person name="Martin F.M."/>
            <person name="Grigoriev I.V."/>
            <person name="Hibbett D.S."/>
        </authorList>
    </citation>
    <scope>NUCLEOTIDE SEQUENCE [LARGE SCALE GENOMIC DNA]</scope>
    <source>
        <strain evidence="2 3">CBS 109695</strain>
    </source>
</reference>
<protein>
    <submittedName>
        <fullName evidence="2">Uncharacterized protein</fullName>
    </submittedName>
</protein>
<sequence length="200" mass="22574">MHNNNRFLMHSHEHLQGLSALFNHPQPGPAPLVYLSNTVNTTVIRPITSARATAGAIEGSESSISNDSVYETQTEEPRRRVNTHANPPTGRPTLQSPLPPRLPAESEEQYEAQYDTWIRHIDQTQNSWNRAYNEDNPAPDQFARDAPSHMPSPETAIPRDYRVDHDNVEHVHALGSAFFPGPRCFLHVRGFQCLSEVFHP</sequence>
<dbReference type="EMBL" id="KV418161">
    <property type="protein sequence ID" value="KZP03115.1"/>
    <property type="molecule type" value="Genomic_DNA"/>
</dbReference>
<dbReference type="Proteomes" id="UP000076532">
    <property type="component" value="Unassembled WGS sequence"/>
</dbReference>
<feature type="region of interest" description="Disordered" evidence="1">
    <location>
        <begin position="54"/>
        <end position="109"/>
    </location>
</feature>
<accession>A0A167TNA7</accession>
<proteinExistence type="predicted"/>
<name>A0A167TNA7_9AGAM</name>